<feature type="signal peptide" evidence="2">
    <location>
        <begin position="1"/>
        <end position="29"/>
    </location>
</feature>
<keyword evidence="1" id="KW-0472">Membrane</keyword>
<sequence length="285" mass="31633">MTFKIIFSENSFFSLIIILILNRLSTSDGLRDGINTVVVPPGGASSGCGQMLSSFAIASGNFTYCTLRNARPITLCRECINKYLNVRHIYSDILALRDTGGQSCKDELFNLDRLQAVDAAYKYVVDLWARASCDTCFVLDGSGCPTPTLTVAVQNILNASVVLNDCIDKYHNGTQVPDLITCKECINNYTHINNLYASIKADNGDINFCMDIIDLMNSTRNQWSGTLGCCNDRRKPEMIFLLSSAGVSVISVLFYFMAFAFTKKKEQRLAIQNRWNGDRSAINSQ</sequence>
<name>A0AAW1CKF8_9HEMI</name>
<dbReference type="PANTHER" id="PTHR15644:SF2">
    <property type="entry name" value="OSTEOPETROSIS-ASSOCIATED TRANSMEMBRANE PROTEIN 1"/>
    <property type="match status" value="1"/>
</dbReference>
<evidence type="ECO:0000256" key="2">
    <source>
        <dbReference type="SAM" id="SignalP"/>
    </source>
</evidence>
<dbReference type="Proteomes" id="UP001461498">
    <property type="component" value="Unassembled WGS sequence"/>
</dbReference>
<feature type="transmembrane region" description="Helical" evidence="1">
    <location>
        <begin position="238"/>
        <end position="261"/>
    </location>
</feature>
<dbReference type="EMBL" id="JAPXFL010000012">
    <property type="protein sequence ID" value="KAK9499039.1"/>
    <property type="molecule type" value="Genomic_DNA"/>
</dbReference>
<gene>
    <name evidence="3" type="ORF">O3M35_003555</name>
</gene>
<dbReference type="InterPro" id="IPR019172">
    <property type="entry name" value="Osteopetrosis-assoc_TM_1"/>
</dbReference>
<comment type="caution">
    <text evidence="3">The sequence shown here is derived from an EMBL/GenBank/DDBJ whole genome shotgun (WGS) entry which is preliminary data.</text>
</comment>
<evidence type="ECO:0000313" key="4">
    <source>
        <dbReference type="Proteomes" id="UP001461498"/>
    </source>
</evidence>
<keyword evidence="1" id="KW-0812">Transmembrane</keyword>
<evidence type="ECO:0000256" key="1">
    <source>
        <dbReference type="SAM" id="Phobius"/>
    </source>
</evidence>
<protein>
    <recommendedName>
        <fullName evidence="5">Osteopetrosis-associated transmembrane protein 1</fullName>
    </recommendedName>
</protein>
<dbReference type="AlphaFoldDB" id="A0AAW1CKF8"/>
<proteinExistence type="predicted"/>
<keyword evidence="4" id="KW-1185">Reference proteome</keyword>
<dbReference type="PANTHER" id="PTHR15644">
    <property type="entry name" value="OSTEOPETROSIS ASSOCIATED TRANSMEMBRANE PROTEIN 1"/>
    <property type="match status" value="1"/>
</dbReference>
<dbReference type="GO" id="GO:0005829">
    <property type="term" value="C:cytosol"/>
    <property type="evidence" value="ECO:0007669"/>
    <property type="project" value="TreeGrafter"/>
</dbReference>
<dbReference type="Pfam" id="PF09777">
    <property type="entry name" value="OSTMP1"/>
    <property type="match status" value="1"/>
</dbReference>
<keyword evidence="2" id="KW-0732">Signal</keyword>
<reference evidence="3 4" key="1">
    <citation type="submission" date="2022-12" db="EMBL/GenBank/DDBJ databases">
        <title>Chromosome-level genome assembly of true bugs.</title>
        <authorList>
            <person name="Ma L."/>
            <person name="Li H."/>
        </authorList>
    </citation>
    <scope>NUCLEOTIDE SEQUENCE [LARGE SCALE GENOMIC DNA]</scope>
    <source>
        <strain evidence="3">Lab_2022b</strain>
    </source>
</reference>
<feature type="chain" id="PRO_5043777270" description="Osteopetrosis-associated transmembrane protein 1" evidence="2">
    <location>
        <begin position="30"/>
        <end position="285"/>
    </location>
</feature>
<evidence type="ECO:0008006" key="5">
    <source>
        <dbReference type="Google" id="ProtNLM"/>
    </source>
</evidence>
<keyword evidence="1" id="KW-1133">Transmembrane helix</keyword>
<organism evidence="3 4">
    <name type="scientific">Rhynocoris fuscipes</name>
    <dbReference type="NCBI Taxonomy" id="488301"/>
    <lineage>
        <taxon>Eukaryota</taxon>
        <taxon>Metazoa</taxon>
        <taxon>Ecdysozoa</taxon>
        <taxon>Arthropoda</taxon>
        <taxon>Hexapoda</taxon>
        <taxon>Insecta</taxon>
        <taxon>Pterygota</taxon>
        <taxon>Neoptera</taxon>
        <taxon>Paraneoptera</taxon>
        <taxon>Hemiptera</taxon>
        <taxon>Heteroptera</taxon>
        <taxon>Panheteroptera</taxon>
        <taxon>Cimicomorpha</taxon>
        <taxon>Reduviidae</taxon>
        <taxon>Harpactorinae</taxon>
        <taxon>Harpactorini</taxon>
        <taxon>Rhynocoris</taxon>
    </lineage>
</organism>
<evidence type="ECO:0000313" key="3">
    <source>
        <dbReference type="EMBL" id="KAK9499039.1"/>
    </source>
</evidence>
<accession>A0AAW1CKF8</accession>